<evidence type="ECO:0000256" key="2">
    <source>
        <dbReference type="ARBA" id="ARBA00008333"/>
    </source>
</evidence>
<evidence type="ECO:0000313" key="8">
    <source>
        <dbReference type="EMBL" id="ANU26197.1"/>
    </source>
</evidence>
<dbReference type="Proteomes" id="UP000053354">
    <property type="component" value="Chromosome"/>
</dbReference>
<dbReference type="PANTHER" id="PTHR31632:SF2">
    <property type="entry name" value="PLASMA MEMBRANE IRON PERMEASE"/>
    <property type="match status" value="1"/>
</dbReference>
<evidence type="ECO:0000256" key="7">
    <source>
        <dbReference type="SAM" id="SignalP"/>
    </source>
</evidence>
<dbReference type="GO" id="GO:0015093">
    <property type="term" value="F:ferrous iron transmembrane transporter activity"/>
    <property type="evidence" value="ECO:0007669"/>
    <property type="project" value="TreeGrafter"/>
</dbReference>
<organism evidence="8 9">
    <name type="scientific">Planococcus versutus</name>
    <dbReference type="NCBI Taxonomy" id="1302659"/>
    <lineage>
        <taxon>Bacteria</taxon>
        <taxon>Bacillati</taxon>
        <taxon>Bacillota</taxon>
        <taxon>Bacilli</taxon>
        <taxon>Bacillales</taxon>
        <taxon>Caryophanaceae</taxon>
        <taxon>Planococcus</taxon>
    </lineage>
</organism>
<feature type="transmembrane region" description="Helical" evidence="6">
    <location>
        <begin position="322"/>
        <end position="346"/>
    </location>
</feature>
<dbReference type="InterPro" id="IPR004923">
    <property type="entry name" value="FTR1/Fip1/EfeU"/>
</dbReference>
<dbReference type="STRING" id="1302659.I858_004020"/>
<keyword evidence="4 6" id="KW-1133">Transmembrane helix</keyword>
<dbReference type="OrthoDB" id="8215804at2"/>
<keyword evidence="3 6" id="KW-0812">Transmembrane</keyword>
<comment type="subcellular location">
    <subcellularLocation>
        <location evidence="1">Membrane</location>
        <topology evidence="1">Multi-pass membrane protein</topology>
    </subcellularLocation>
</comment>
<keyword evidence="7" id="KW-0732">Signal</keyword>
<dbReference type="Pfam" id="PF03239">
    <property type="entry name" value="FTR1"/>
    <property type="match status" value="1"/>
</dbReference>
<feature type="transmembrane region" description="Helical" evidence="6">
    <location>
        <begin position="358"/>
        <end position="381"/>
    </location>
</feature>
<evidence type="ECO:0000256" key="6">
    <source>
        <dbReference type="SAM" id="Phobius"/>
    </source>
</evidence>
<feature type="transmembrane region" description="Helical" evidence="6">
    <location>
        <begin position="432"/>
        <end position="450"/>
    </location>
</feature>
<accession>A0A1B1RZ52</accession>
<evidence type="ECO:0000256" key="5">
    <source>
        <dbReference type="ARBA" id="ARBA00023136"/>
    </source>
</evidence>
<proteinExistence type="inferred from homology"/>
<keyword evidence="9" id="KW-1185">Reference proteome</keyword>
<evidence type="ECO:0000256" key="4">
    <source>
        <dbReference type="ARBA" id="ARBA00022989"/>
    </source>
</evidence>
<dbReference type="AlphaFoldDB" id="A0A1B1RZ52"/>
<protein>
    <submittedName>
        <fullName evidence="8">Transporter</fullName>
    </submittedName>
</protein>
<evidence type="ECO:0000256" key="1">
    <source>
        <dbReference type="ARBA" id="ARBA00004141"/>
    </source>
</evidence>
<feature type="signal peptide" evidence="7">
    <location>
        <begin position="1"/>
        <end position="26"/>
    </location>
</feature>
<dbReference type="GO" id="GO:0033573">
    <property type="term" value="C:high-affinity iron permease complex"/>
    <property type="evidence" value="ECO:0007669"/>
    <property type="project" value="InterPro"/>
</dbReference>
<comment type="similarity">
    <text evidence="2">Belongs to the oxidase-dependent Fe transporter (OFeT) (TC 9.A.10.1) family.</text>
</comment>
<name>A0A1B1RZ52_9BACL</name>
<dbReference type="RefSeq" id="WP_049694835.1">
    <property type="nucleotide sequence ID" value="NZ_CP016540.2"/>
</dbReference>
<feature type="transmembrane region" description="Helical" evidence="6">
    <location>
        <begin position="545"/>
        <end position="570"/>
    </location>
</feature>
<reference evidence="8" key="1">
    <citation type="submission" date="2016-10" db="EMBL/GenBank/DDBJ databases">
        <authorList>
            <person name="See-Too W.S."/>
        </authorList>
    </citation>
    <scope>NUCLEOTIDE SEQUENCE</scope>
    <source>
        <strain evidence="8">L10.15</strain>
    </source>
</reference>
<dbReference type="EMBL" id="CP016540">
    <property type="protein sequence ID" value="ANU26197.1"/>
    <property type="molecule type" value="Genomic_DNA"/>
</dbReference>
<feature type="chain" id="PRO_5008529054" evidence="7">
    <location>
        <begin position="27"/>
        <end position="584"/>
    </location>
</feature>
<sequence length="584" mass="64343">MRNFLVHFKTLVLVIGLLVVPAHALAADEQSFGSFYVSITEAIMSTENGNDEKAGNAIEEFETNWQQVTVTTGKESEEITKALEKATDATTSKERLAALTALSKALTAYEKAENPVDERAQRQEFLKAMEPFVVELKAAVATGDKEEIQESYDVFLKSWGKNERVVQAQNIAAYGQIETQMSFMRISLAEEEFEVSAFSEQVVALEQTIQNFGAGNIKETKATDEYSLATLIGLLDDSQESIKKEEYTKAADTLKEFIVIWPTVEGEVRTKNASLYSEIESELPLLVGELTRDDVQASAVSEKLDSLKQQISFIQQDTEYSFWDSALILLREGLEALLIISALIAFLKKAGQQHLQHYIYMGAAAGIGLSIIAAILMSTLFQSGTIDASREVLEGYIGLLAAAMMLGVGVWLHSKSTVTAWNQYISKQMNQALSSQSVWSMALLSFLTVFREGAETVVFYMGIAPKMSTFDFILGIALALVILVAAAFFFAKASKKIPLHLFFGVATVFIYLLAFKIIGVSIHTLQLTNVLPTHIIADLPVINIIGFYPSIETLSAQLVLLVLIVATILYKKKQSNSTHVVVEN</sequence>
<feature type="transmembrane region" description="Helical" evidence="6">
    <location>
        <begin position="502"/>
        <end position="525"/>
    </location>
</feature>
<evidence type="ECO:0000256" key="3">
    <source>
        <dbReference type="ARBA" id="ARBA00022692"/>
    </source>
</evidence>
<evidence type="ECO:0000313" key="9">
    <source>
        <dbReference type="Proteomes" id="UP000053354"/>
    </source>
</evidence>
<dbReference type="KEGG" id="pll:I858_004020"/>
<keyword evidence="5 6" id="KW-0472">Membrane</keyword>
<gene>
    <name evidence="8" type="ORF">I858_004020</name>
</gene>
<feature type="transmembrane region" description="Helical" evidence="6">
    <location>
        <begin position="393"/>
        <end position="412"/>
    </location>
</feature>
<feature type="transmembrane region" description="Helical" evidence="6">
    <location>
        <begin position="470"/>
        <end position="490"/>
    </location>
</feature>
<dbReference type="PANTHER" id="PTHR31632">
    <property type="entry name" value="IRON TRANSPORTER FTH1"/>
    <property type="match status" value="1"/>
</dbReference>